<evidence type="ECO:0000313" key="2">
    <source>
        <dbReference type="EMBL" id="KAB0482775.1"/>
    </source>
</evidence>
<gene>
    <name evidence="2" type="ORF">F7R09_30255</name>
</gene>
<comment type="caution">
    <text evidence="2">The sequence shown here is derived from an EMBL/GenBank/DDBJ whole genome shotgun (WGS) entry which is preliminary data.</text>
</comment>
<dbReference type="AlphaFoldDB" id="A0A643D1N8"/>
<dbReference type="Gene3D" id="3.20.20.10">
    <property type="entry name" value="Alanine racemase"/>
    <property type="match status" value="1"/>
</dbReference>
<dbReference type="EMBL" id="VZPU01000086">
    <property type="protein sequence ID" value="KAB0482775.1"/>
    <property type="molecule type" value="Genomic_DNA"/>
</dbReference>
<feature type="non-terminal residue" evidence="2">
    <location>
        <position position="82"/>
    </location>
</feature>
<name>A0A643D1N8_PSEVA</name>
<dbReference type="InterPro" id="IPR029066">
    <property type="entry name" value="PLP-binding_barrel"/>
</dbReference>
<accession>A0A643D1N8</accession>
<dbReference type="GO" id="GO:0003824">
    <property type="term" value="F:catalytic activity"/>
    <property type="evidence" value="ECO:0007669"/>
    <property type="project" value="InterPro"/>
</dbReference>
<dbReference type="InterPro" id="IPR022644">
    <property type="entry name" value="De-COase2_N"/>
</dbReference>
<dbReference type="Pfam" id="PF02784">
    <property type="entry name" value="Orn_Arg_deC_N"/>
    <property type="match status" value="1"/>
</dbReference>
<reference evidence="2" key="1">
    <citation type="submission" date="2019-09" db="EMBL/GenBank/DDBJ databases">
        <title>Draft genome sequences of 48 bacterial type strains from the CCUG.</title>
        <authorList>
            <person name="Tunovic T."/>
            <person name="Pineiro-Iglesias B."/>
            <person name="Unosson C."/>
            <person name="Inganas E."/>
            <person name="Ohlen M."/>
            <person name="Cardew S."/>
            <person name="Jensie-Markopoulos S."/>
            <person name="Salva-Serra F."/>
            <person name="Jaen-Luchoro D."/>
            <person name="Karlsson R."/>
            <person name="Svensson-Stadler L."/>
            <person name="Chun J."/>
            <person name="Moore E."/>
        </authorList>
    </citation>
    <scope>NUCLEOTIDE SEQUENCE</scope>
    <source>
        <strain evidence="2">CCUG 49675</strain>
    </source>
</reference>
<protein>
    <submittedName>
        <fullName evidence="2">Type III PLP-dependent enzyme</fullName>
    </submittedName>
</protein>
<feature type="domain" description="Orn/DAP/Arg decarboxylase 2 N-terminal" evidence="1">
    <location>
        <begin position="31"/>
        <end position="81"/>
    </location>
</feature>
<dbReference type="SUPFAM" id="SSF51419">
    <property type="entry name" value="PLP-binding barrel"/>
    <property type="match status" value="1"/>
</dbReference>
<organism evidence="2">
    <name type="scientific">Pseudomonas vancouverensis</name>
    <dbReference type="NCBI Taxonomy" id="95300"/>
    <lineage>
        <taxon>Bacteria</taxon>
        <taxon>Pseudomonadati</taxon>
        <taxon>Pseudomonadota</taxon>
        <taxon>Gammaproteobacteria</taxon>
        <taxon>Pseudomonadales</taxon>
        <taxon>Pseudomonadaceae</taxon>
        <taxon>Pseudomonas</taxon>
    </lineage>
</organism>
<sequence>MFDISQRIVDKALVAQASHDDPIALFAYDLDALKQHAQTLVTALPKNVSLYYAIKANSEKQILDILAPVIDGFEISSGGEIS</sequence>
<evidence type="ECO:0000259" key="1">
    <source>
        <dbReference type="Pfam" id="PF02784"/>
    </source>
</evidence>
<proteinExistence type="predicted"/>